<keyword evidence="4" id="KW-1185">Reference proteome</keyword>
<dbReference type="AlphaFoldDB" id="A0A4Q8BFY8"/>
<dbReference type="SUPFAM" id="SSF53474">
    <property type="entry name" value="alpha/beta-Hydrolases"/>
    <property type="match status" value="1"/>
</dbReference>
<feature type="transmembrane region" description="Helical" evidence="2">
    <location>
        <begin position="217"/>
        <end position="236"/>
    </location>
</feature>
<keyword evidence="2" id="KW-1133">Transmembrane helix</keyword>
<keyword evidence="2" id="KW-0472">Membrane</keyword>
<proteinExistence type="predicted"/>
<name>A0A4Q8BFY8_9ACTN</name>
<feature type="transmembrane region" description="Helical" evidence="2">
    <location>
        <begin position="478"/>
        <end position="498"/>
    </location>
</feature>
<feature type="transmembrane region" description="Helical" evidence="2">
    <location>
        <begin position="349"/>
        <end position="375"/>
    </location>
</feature>
<dbReference type="InterPro" id="IPR029058">
    <property type="entry name" value="AB_hydrolase_fold"/>
</dbReference>
<reference evidence="3 4" key="1">
    <citation type="submission" date="2019-02" db="EMBL/GenBank/DDBJ databases">
        <title>Sequencing the genomes of 1000 actinobacteria strains.</title>
        <authorList>
            <person name="Klenk H.-P."/>
        </authorList>
    </citation>
    <scope>NUCLEOTIDE SEQUENCE [LARGE SCALE GENOMIC DNA]</scope>
    <source>
        <strain evidence="3 4">DSM 45612</strain>
    </source>
</reference>
<protein>
    <recommendedName>
        <fullName evidence="5">Integral membrane protein</fullName>
    </recommendedName>
</protein>
<evidence type="ECO:0000256" key="2">
    <source>
        <dbReference type="SAM" id="Phobius"/>
    </source>
</evidence>
<feature type="transmembrane region" description="Helical" evidence="2">
    <location>
        <begin position="518"/>
        <end position="540"/>
    </location>
</feature>
<feature type="region of interest" description="Disordered" evidence="1">
    <location>
        <begin position="675"/>
        <end position="723"/>
    </location>
</feature>
<dbReference type="Proteomes" id="UP000294114">
    <property type="component" value="Unassembled WGS sequence"/>
</dbReference>
<feature type="compositionally biased region" description="Basic and acidic residues" evidence="1">
    <location>
        <begin position="694"/>
        <end position="710"/>
    </location>
</feature>
<sequence>MPVETTELRVPGVGGSSAEETLDRPIVTRVAGDENAGFFRPRAGFGEPRGPGGVLIEAYRWGNLTGGRATRAFALMLLLPFMLSNIAIWMLPPAAAGSGAVARATCRLLAGTLTAMYVLSVTGVAVDLVAWQCAADPRCTDGRRSISWMAGVQPGQRVALLALVPIAAVAVIWWLGARSWRLPEDASAEAVPGGLGAFRLDDHDFWDNQTFLRRLRALHVAIAVGTVDVVVLGVVAPHDDRTVGYGLLALTIAVIVAATALLCRPARPGHPQDRRLGVASRAVLVAMLALTALTLGYAALPRSRWIPGTELPNYGSLVAWLYLSQVVLLLILSAVVVRQPSRTSTPAFLGGLGAPVVITLAIGLGVAFSSAIVYATSDYLDRDVEPTPRRLLPAGVPPLLPPLAYRWAAMGFFVALLVTAVAALLRSRLTIWHRRRAAMEILRHDFPDAPPEPHPRVRAVRNAIARAQLTDRSWPLPAAYAIIFALILGSAGLSLAGIGPRDLGLRIGGEPLARSTVFISHLGTNLTGLFAIAMAVAALLTHRPTARTRFVGVLWDLATFWPRAAHPFAPPCYAERAVPELTRRIRYLTSHGGTLVLSGHSHGAVLAAATVLQLQPACLDRIALLTYASPRLYSRVFPAHLGHATLCDIGDRVRWRWLNLWRDTDPIGRWVFSPDPGRSVAGRPTDPADPANGVDRRLRDPHGLLARPDDTVPPPIQGHRFSPDDDFQAAVRHLVARLRADLPGT</sequence>
<feature type="transmembrane region" description="Helical" evidence="2">
    <location>
        <begin position="320"/>
        <end position="337"/>
    </location>
</feature>
<feature type="transmembrane region" description="Helical" evidence="2">
    <location>
        <begin position="242"/>
        <end position="262"/>
    </location>
</feature>
<feature type="transmembrane region" description="Helical" evidence="2">
    <location>
        <begin position="404"/>
        <end position="425"/>
    </location>
</feature>
<feature type="transmembrane region" description="Helical" evidence="2">
    <location>
        <begin position="72"/>
        <end position="91"/>
    </location>
</feature>
<comment type="caution">
    <text evidence="3">The sequence shown here is derived from an EMBL/GenBank/DDBJ whole genome shotgun (WGS) entry which is preliminary data.</text>
</comment>
<feature type="transmembrane region" description="Helical" evidence="2">
    <location>
        <begin position="282"/>
        <end position="300"/>
    </location>
</feature>
<keyword evidence="2" id="KW-0812">Transmembrane</keyword>
<evidence type="ECO:0000313" key="4">
    <source>
        <dbReference type="Proteomes" id="UP000294114"/>
    </source>
</evidence>
<evidence type="ECO:0008006" key="5">
    <source>
        <dbReference type="Google" id="ProtNLM"/>
    </source>
</evidence>
<accession>A0A4Q8BFY8</accession>
<evidence type="ECO:0000256" key="1">
    <source>
        <dbReference type="SAM" id="MobiDB-lite"/>
    </source>
</evidence>
<organism evidence="3 4">
    <name type="scientific">Micromonospora kangleipakensis</name>
    <dbReference type="NCBI Taxonomy" id="1077942"/>
    <lineage>
        <taxon>Bacteria</taxon>
        <taxon>Bacillati</taxon>
        <taxon>Actinomycetota</taxon>
        <taxon>Actinomycetes</taxon>
        <taxon>Micromonosporales</taxon>
        <taxon>Micromonosporaceae</taxon>
        <taxon>Micromonospora</taxon>
    </lineage>
</organism>
<dbReference type="EMBL" id="SHLD01000001">
    <property type="protein sequence ID" value="RZU76203.1"/>
    <property type="molecule type" value="Genomic_DNA"/>
</dbReference>
<gene>
    <name evidence="3" type="ORF">EV384_4835</name>
</gene>
<evidence type="ECO:0000313" key="3">
    <source>
        <dbReference type="EMBL" id="RZU76203.1"/>
    </source>
</evidence>
<feature type="transmembrane region" description="Helical" evidence="2">
    <location>
        <begin position="158"/>
        <end position="177"/>
    </location>
</feature>